<gene>
    <name evidence="2" type="ORF">NCTC10719_03512</name>
</gene>
<evidence type="ECO:0000313" key="3">
    <source>
        <dbReference type="Proteomes" id="UP000249986"/>
    </source>
</evidence>
<sequence>MNDLFIKKFNDEEIITLILDNRICWIAKDVAKILNYDDPSKAINQCIKTEKFEYGIEYEVLAGDKLKEVKRLIGVTHISYLKQTPKLVIFYEEGLYGFINYSKLPIGISFRKWLRREVLPELRTKGTYSINKESYKDNLKDESENLSLYIQDKLNEGRNLSLLLEILNLIDRITSKENEDKLRYLNDILNG</sequence>
<dbReference type="Pfam" id="PF02498">
    <property type="entry name" value="Bro-N"/>
    <property type="match status" value="1"/>
</dbReference>
<reference evidence="2 3" key="1">
    <citation type="submission" date="2018-06" db="EMBL/GenBank/DDBJ databases">
        <authorList>
            <consortium name="Pathogen Informatics"/>
            <person name="Doyle S."/>
        </authorList>
    </citation>
    <scope>NUCLEOTIDE SEQUENCE [LARGE SCALE GENOMIC DNA]</scope>
    <source>
        <strain evidence="2 3">NCTC10719</strain>
    </source>
</reference>
<dbReference type="PROSITE" id="PS51750">
    <property type="entry name" value="BRO_N"/>
    <property type="match status" value="1"/>
</dbReference>
<protein>
    <submittedName>
        <fullName evidence="2">BRO domain-containing protein</fullName>
    </submittedName>
</protein>
<dbReference type="Proteomes" id="UP000249986">
    <property type="component" value="Unassembled WGS sequence"/>
</dbReference>
<accession>A0A2X2YE12</accession>
<name>A0A2X2YE12_CLOPF</name>
<proteinExistence type="predicted"/>
<evidence type="ECO:0000313" key="2">
    <source>
        <dbReference type="EMBL" id="SQB61817.1"/>
    </source>
</evidence>
<dbReference type="EMBL" id="UAWG01000025">
    <property type="protein sequence ID" value="SQB61817.1"/>
    <property type="molecule type" value="Genomic_DNA"/>
</dbReference>
<feature type="domain" description="Bro-N" evidence="1">
    <location>
        <begin position="1"/>
        <end position="126"/>
    </location>
</feature>
<dbReference type="InterPro" id="IPR003497">
    <property type="entry name" value="BRO_N_domain"/>
</dbReference>
<evidence type="ECO:0000259" key="1">
    <source>
        <dbReference type="PROSITE" id="PS51750"/>
    </source>
</evidence>
<organism evidence="2 3">
    <name type="scientific">Clostridium perfringens</name>
    <dbReference type="NCBI Taxonomy" id="1502"/>
    <lineage>
        <taxon>Bacteria</taxon>
        <taxon>Bacillati</taxon>
        <taxon>Bacillota</taxon>
        <taxon>Clostridia</taxon>
        <taxon>Eubacteriales</taxon>
        <taxon>Clostridiaceae</taxon>
        <taxon>Clostridium</taxon>
    </lineage>
</organism>
<dbReference type="RefSeq" id="WP_111927379.1">
    <property type="nucleotide sequence ID" value="NZ_UAWG01000025.1"/>
</dbReference>
<dbReference type="AlphaFoldDB" id="A0A2X2YE12"/>
<dbReference type="SMART" id="SM01040">
    <property type="entry name" value="Bro-N"/>
    <property type="match status" value="1"/>
</dbReference>